<protein>
    <submittedName>
        <fullName evidence="1">Uncharacterized protein</fullName>
    </submittedName>
</protein>
<reference evidence="1" key="1">
    <citation type="journal article" date="2021" name="Proc. Natl. Acad. Sci. U.S.A.">
        <title>A Catalog of Tens of Thousands of Viruses from Human Metagenomes Reveals Hidden Associations with Chronic Diseases.</title>
        <authorList>
            <person name="Tisza M.J."/>
            <person name="Buck C.B."/>
        </authorList>
    </citation>
    <scope>NUCLEOTIDE SEQUENCE</scope>
    <source>
        <strain evidence="1">Ctlwr10</strain>
    </source>
</reference>
<sequence length="144" mass="16133">MKEMVYSSDPNADREILDEGYVHGYHYCIVSLGSHPCAYVEIPKDHPCYGLNYEKIKVSCHGGLTYSEKGIGPLFPDAFWIGWDYMHFGDRIELLSYGARGKTWTTREILTEVENVVYQLSGIGGKVGLFSIEEAAAAMEVNDV</sequence>
<accession>A0A8S5Q444</accession>
<evidence type="ECO:0000313" key="1">
    <source>
        <dbReference type="EMBL" id="DAE14094.1"/>
    </source>
</evidence>
<proteinExistence type="predicted"/>
<dbReference type="EMBL" id="BK015575">
    <property type="protein sequence ID" value="DAE14094.1"/>
    <property type="molecule type" value="Genomic_DNA"/>
</dbReference>
<organism evidence="1">
    <name type="scientific">Caudovirales sp. ctlwr10</name>
    <dbReference type="NCBI Taxonomy" id="2825771"/>
    <lineage>
        <taxon>Viruses</taxon>
        <taxon>Duplodnaviria</taxon>
        <taxon>Heunggongvirae</taxon>
        <taxon>Uroviricota</taxon>
        <taxon>Caudoviricetes</taxon>
    </lineage>
</organism>
<name>A0A8S5Q444_9CAUD</name>